<dbReference type="Gene3D" id="2.170.130.10">
    <property type="entry name" value="TonB-dependent receptor, plug domain"/>
    <property type="match status" value="1"/>
</dbReference>
<dbReference type="InterPro" id="IPR008969">
    <property type="entry name" value="CarboxyPept-like_regulatory"/>
</dbReference>
<reference evidence="3" key="1">
    <citation type="submission" date="2016-11" db="EMBL/GenBank/DDBJ databases">
        <authorList>
            <person name="Varghese N."/>
            <person name="Submissions S."/>
        </authorList>
    </citation>
    <scope>NUCLEOTIDE SEQUENCE [LARGE SCALE GENOMIC DNA]</scope>
    <source>
        <strain evidence="3">DSM 100572</strain>
    </source>
</reference>
<accession>A0A1M5V3Z9</accession>
<keyword evidence="3" id="KW-1185">Reference proteome</keyword>
<evidence type="ECO:0000313" key="3">
    <source>
        <dbReference type="Proteomes" id="UP000184109"/>
    </source>
</evidence>
<dbReference type="Gene3D" id="2.60.40.1120">
    <property type="entry name" value="Carboxypeptidase-like, regulatory domain"/>
    <property type="match status" value="1"/>
</dbReference>
<dbReference type="InterPro" id="IPR023996">
    <property type="entry name" value="TonB-dep_OMP_SusC/RagA"/>
</dbReference>
<evidence type="ECO:0000256" key="1">
    <source>
        <dbReference type="SAM" id="Phobius"/>
    </source>
</evidence>
<dbReference type="NCBIfam" id="TIGR04056">
    <property type="entry name" value="OMP_RagA_SusC"/>
    <property type="match status" value="1"/>
</dbReference>
<keyword evidence="1" id="KW-1133">Transmembrane helix</keyword>
<dbReference type="SUPFAM" id="SSF49464">
    <property type="entry name" value="Carboxypeptidase regulatory domain-like"/>
    <property type="match status" value="1"/>
</dbReference>
<dbReference type="AlphaFoldDB" id="A0A1M5V3Z9"/>
<dbReference type="EMBL" id="FQXQ01000003">
    <property type="protein sequence ID" value="SHH69673.1"/>
    <property type="molecule type" value="Genomic_DNA"/>
</dbReference>
<dbReference type="Proteomes" id="UP000184109">
    <property type="component" value="Unassembled WGS sequence"/>
</dbReference>
<dbReference type="InterPro" id="IPR037066">
    <property type="entry name" value="Plug_dom_sf"/>
</dbReference>
<sequence>MVELLIKRQNITIMYRKIVNMLMFFAIIGIFGSTSLLAQNQDDKSSTSVFTGKVVNSDGEPISNVFVKSFEANGKSVTNKEGEFTIEVSNENDQITIDEFGYLFSTTEITDGKLEDNNINIVLSKVGTLQNSTVKLPYQSFSNNRSVSATYTISGEELQSYPASTFLETLSGRIPGLTVNTYSNGSGSIRFDLNTGGINTGEDVYASIRGDNVSFYIDGIRRDPSDLNVFEVESVQVIKDMSGRAVLGLAGLNPVIWITTKTGKKFKKEISVTTETGISSPTSQPEYLDSYNYASLFNEALTNDGLSALYSSDDLAAYKNGTDPLYYPNVDYFDDYVKTSSKFTRANINFSGGDEKVNYFSLLDYVQTNGLEKIGESSINNRFKARGGVNIKLTDKIEFRVNIAGTYQAQKFPNEGNGPNPFNLFNFIATNPANAHAISYDGKYIINDNYPLNIENELLYGGYAESANLNSQNSTSLLIDLNELTKGLTFTGTAGFDTYSTVVTNKGGTADLYRLQNNNELVRVQQATVVPNLNLGNDFFSRNTTAFLHFDYDRTFDKHALTMNASYYAGLVEYRGWGNYQPIKKQDFGYRANYVYDEKYVVQLDLSYTGSMKLPEGDRYNLYPTIGAAWVASNESFLSSSKVVNYLKAFASYGIMGNDDFRTGFSSTYNPYYLSTTLWQQVGTWQSGINDNRGNSVSVFNIQQEGSTNYQLPEMSYLNIGTQGEFFDKSLSFEVNYFSQVYSNQISQRSSLIPSLFGSGSFLPLTNYGKTKYWGLDGYLQYSNKVGDLEYSLGGNAQYKRGKYVDVDEPAALEDYRKLAGKEVDMFRGYQAEGLYQSEEEITSRGVTQSWGDVQPGDIRYRDYNEDGVVDEKDVFTTDEHAARVFYGANLRLKYKGFGLFVVGQGRADGTISVNSDYFTGRNPRANYSTVMLDRYPETNNLPRLTTQSQNNYQNSTFWRKSAAYFTIKNIEFSYTMPKSIANNILLPNLKFFVRGKNVASFSEFSDYNIDPESLNSGVTVFPILRTFTLGVSCKF</sequence>
<keyword evidence="1" id="KW-0472">Membrane</keyword>
<keyword evidence="1" id="KW-0812">Transmembrane</keyword>
<name>A0A1M5V3Z9_9FLAO</name>
<gene>
    <name evidence="2" type="ORF">SAMN05444281_1467</name>
</gene>
<protein>
    <submittedName>
        <fullName evidence="2">TonB-linked outer membrane protein, SusC/RagA family</fullName>
    </submittedName>
</protein>
<proteinExistence type="predicted"/>
<evidence type="ECO:0000313" key="2">
    <source>
        <dbReference type="EMBL" id="SHH69673.1"/>
    </source>
</evidence>
<dbReference type="SUPFAM" id="SSF56935">
    <property type="entry name" value="Porins"/>
    <property type="match status" value="1"/>
</dbReference>
<organism evidence="2 3">
    <name type="scientific">Wenyingzhuangia marina</name>
    <dbReference type="NCBI Taxonomy" id="1195760"/>
    <lineage>
        <taxon>Bacteria</taxon>
        <taxon>Pseudomonadati</taxon>
        <taxon>Bacteroidota</taxon>
        <taxon>Flavobacteriia</taxon>
        <taxon>Flavobacteriales</taxon>
        <taxon>Flavobacteriaceae</taxon>
        <taxon>Wenyingzhuangia</taxon>
    </lineage>
</organism>
<feature type="transmembrane region" description="Helical" evidence="1">
    <location>
        <begin position="21"/>
        <end position="38"/>
    </location>
</feature>
<dbReference type="STRING" id="1195760.SAMN05444281_1467"/>